<gene>
    <name evidence="2" type="ORF">TCM_044564</name>
</gene>
<evidence type="ECO:0000256" key="1">
    <source>
        <dbReference type="SAM" id="MobiDB-lite"/>
    </source>
</evidence>
<dbReference type="Proteomes" id="UP000026915">
    <property type="component" value="Chromosome 10"/>
</dbReference>
<dbReference type="InParanoid" id="A0A061FQT3"/>
<feature type="region of interest" description="Disordered" evidence="1">
    <location>
        <begin position="1"/>
        <end position="54"/>
    </location>
</feature>
<proteinExistence type="predicted"/>
<name>A0A061FQT3_THECC</name>
<dbReference type="SUPFAM" id="SSF56672">
    <property type="entry name" value="DNA/RNA polymerases"/>
    <property type="match status" value="1"/>
</dbReference>
<dbReference type="PANTHER" id="PTHR32108">
    <property type="entry name" value="DNA-DIRECTED RNA POLYMERASE SUBUNIT ALPHA"/>
    <property type="match status" value="1"/>
</dbReference>
<protein>
    <recommendedName>
        <fullName evidence="4">Gag-pro-like protein</fullName>
    </recommendedName>
</protein>
<reference evidence="2 3" key="1">
    <citation type="journal article" date="2013" name="Genome Biol.">
        <title>The genome sequence of the most widely cultivated cacao type and its use to identify candidate genes regulating pod color.</title>
        <authorList>
            <person name="Motamayor J.C."/>
            <person name="Mockaitis K."/>
            <person name="Schmutz J."/>
            <person name="Haiminen N."/>
            <person name="Iii D.L."/>
            <person name="Cornejo O."/>
            <person name="Findley S.D."/>
            <person name="Zheng P."/>
            <person name="Utro F."/>
            <person name="Royaert S."/>
            <person name="Saski C."/>
            <person name="Jenkins J."/>
            <person name="Podicheti R."/>
            <person name="Zhao M."/>
            <person name="Scheffler B.E."/>
            <person name="Stack J.C."/>
            <person name="Feltus F.A."/>
            <person name="Mustiga G.M."/>
            <person name="Amores F."/>
            <person name="Phillips W."/>
            <person name="Marelli J.P."/>
            <person name="May G.D."/>
            <person name="Shapiro H."/>
            <person name="Ma J."/>
            <person name="Bustamante C.D."/>
            <person name="Schnell R.J."/>
            <person name="Main D."/>
            <person name="Gilbert D."/>
            <person name="Parida L."/>
            <person name="Kuhn D.N."/>
        </authorList>
    </citation>
    <scope>NUCLEOTIDE SEQUENCE [LARGE SCALE GENOMIC DNA]</scope>
    <source>
        <strain evidence="3">cv. Matina 1-6</strain>
    </source>
</reference>
<dbReference type="InterPro" id="IPR043502">
    <property type="entry name" value="DNA/RNA_pol_sf"/>
</dbReference>
<keyword evidence="3" id="KW-1185">Reference proteome</keyword>
<dbReference type="eggNOG" id="ENOG502SM4E">
    <property type="taxonomic scope" value="Eukaryota"/>
</dbReference>
<sequence length="922" mass="104031">MMELMISFSKGKRVIEEPTPSKNPPAQDSGNQRDDPPYPPRFTPPHAQTSQRVHPQVMPSVYYNAPPPMGHQPTHGFDTMDATELCLVPDVLIPAKFKVLEFEKYDGTKCPMAHITMYCRKMVAQSHDDKLLIQFFQDSLIGSVARWYTMEKKQSENFKEYAQKWRDTVAQVQPPLTDKEMTVLFINTFRAPLYERLIGNATKNFTDLVLSGEIIKGAIKSGKIEGHEVANSKKGNTSKKKEGDVQAVAHDNQQAHNFNPYYPYPPYQPFYPNIGNITQNPYVYQPTPQPTFQTNVLPQTPPSRPVASTNNPGHGHSTENCITLKHKVQALIKAGLLNFAKKDSSSVDGNPLPNHGRPTVNAIHEGMIRRVKKSIDEIQTPMDKVFEALSKINAITPEPIDTKELGHDLAYSCKFHIGAIGHSIQNCDSFRDTPAEVASSSFGANKPKPLTIFYEENRSPMNDTSPTMIRSGITIEVPSPFPYKSDKAVPWNYECNILSTTSSALQASFEDLTGVGAHRNALLKVLNQAYVSQDISVEKLNHIVGNITVGNFISFNDEEIPSGGRGSNKALHITIKCKDHTVPRVLVDNGSALNVMPRSTLTKLPIDVSYMRTSRMVIRAFDGTTREVGVHGFVWQEPYHLPFTKKGDRRSPECSFRSFEFVNATYVGEGEVIPTPRFSIATKVGVKQTVGKGCHAGLGLEKNLQGINRPLTPIKNEERFGLGYTPTKEERRKLATRKKIKRMAQLEGKEEEFRERTIPHLYETFHSAGFIHPEAPTKVNQILRVFDELSIHMIKDEEPNEKIPVVYPEEKEILPHQKLTETINLENGEEKKELPLGSDCKPIKQKLRRMKPEMLLKITEEVKKQFDAGFLEVAKYPEWVANIVPVPKKDGKQSTLCSHSWMAFLVTIRLRWHPKIWKKQRS</sequence>
<dbReference type="OMA" id="RERTIPH"/>
<dbReference type="PANTHER" id="PTHR32108:SF5">
    <property type="entry name" value="DYNACTIN SUBUNIT 1-LIKE"/>
    <property type="match status" value="1"/>
</dbReference>
<dbReference type="CDD" id="cd00303">
    <property type="entry name" value="retropepsin_like"/>
    <property type="match status" value="1"/>
</dbReference>
<evidence type="ECO:0000313" key="3">
    <source>
        <dbReference type="Proteomes" id="UP000026915"/>
    </source>
</evidence>
<evidence type="ECO:0000313" key="2">
    <source>
        <dbReference type="EMBL" id="EOY19441.1"/>
    </source>
</evidence>
<organism evidence="2 3">
    <name type="scientific">Theobroma cacao</name>
    <name type="common">Cacao</name>
    <name type="synonym">Cocoa</name>
    <dbReference type="NCBI Taxonomy" id="3641"/>
    <lineage>
        <taxon>Eukaryota</taxon>
        <taxon>Viridiplantae</taxon>
        <taxon>Streptophyta</taxon>
        <taxon>Embryophyta</taxon>
        <taxon>Tracheophyta</taxon>
        <taxon>Spermatophyta</taxon>
        <taxon>Magnoliopsida</taxon>
        <taxon>eudicotyledons</taxon>
        <taxon>Gunneridae</taxon>
        <taxon>Pentapetalae</taxon>
        <taxon>rosids</taxon>
        <taxon>malvids</taxon>
        <taxon>Malvales</taxon>
        <taxon>Malvaceae</taxon>
        <taxon>Byttnerioideae</taxon>
        <taxon>Theobroma</taxon>
    </lineage>
</organism>
<dbReference type="Gramene" id="EOY19441">
    <property type="protein sequence ID" value="EOY19441"/>
    <property type="gene ID" value="TCM_044564"/>
</dbReference>
<accession>A0A061FQT3</accession>
<dbReference type="EMBL" id="CM001888">
    <property type="protein sequence ID" value="EOY19441.1"/>
    <property type="molecule type" value="Genomic_DNA"/>
</dbReference>
<dbReference type="AlphaFoldDB" id="A0A061FQT3"/>
<dbReference type="HOGENOM" id="CLU_316520_0_0_1"/>
<dbReference type="Gene3D" id="3.10.10.10">
    <property type="entry name" value="HIV Type 1 Reverse Transcriptase, subunit A, domain 1"/>
    <property type="match status" value="1"/>
</dbReference>
<evidence type="ECO:0008006" key="4">
    <source>
        <dbReference type="Google" id="ProtNLM"/>
    </source>
</evidence>